<comment type="caution">
    <text evidence="2">The sequence shown here is derived from an EMBL/GenBank/DDBJ whole genome shotgun (WGS) entry which is preliminary data.</text>
</comment>
<sequence>MHVEMEKTTQPRCRQLPNFPSLVPPTSIQCCPRLGTPQRCQGGAPTERLPHSAGAVYKNPGQAGEASPQPVVQDTETHKTRQEPRHHAGPSIPLSPSHHGRPAHTTKEKRVHHQKPSSPGPRNPPDKPGPLGTMQVPACAPGLQIPTVHPGITQIP</sequence>
<dbReference type="Proteomes" id="UP001311232">
    <property type="component" value="Unassembled WGS sequence"/>
</dbReference>
<protein>
    <submittedName>
        <fullName evidence="2">Uncharacterized protein</fullName>
    </submittedName>
</protein>
<accession>A0AAV9S0C9</accession>
<organism evidence="2 3">
    <name type="scientific">Crenichthys baileyi</name>
    <name type="common">White River springfish</name>
    <dbReference type="NCBI Taxonomy" id="28760"/>
    <lineage>
        <taxon>Eukaryota</taxon>
        <taxon>Metazoa</taxon>
        <taxon>Chordata</taxon>
        <taxon>Craniata</taxon>
        <taxon>Vertebrata</taxon>
        <taxon>Euteleostomi</taxon>
        <taxon>Actinopterygii</taxon>
        <taxon>Neopterygii</taxon>
        <taxon>Teleostei</taxon>
        <taxon>Neoteleostei</taxon>
        <taxon>Acanthomorphata</taxon>
        <taxon>Ovalentaria</taxon>
        <taxon>Atherinomorphae</taxon>
        <taxon>Cyprinodontiformes</taxon>
        <taxon>Goodeidae</taxon>
        <taxon>Crenichthys</taxon>
    </lineage>
</organism>
<reference evidence="2 3" key="1">
    <citation type="submission" date="2021-06" db="EMBL/GenBank/DDBJ databases">
        <authorList>
            <person name="Palmer J.M."/>
        </authorList>
    </citation>
    <scope>NUCLEOTIDE SEQUENCE [LARGE SCALE GENOMIC DNA]</scope>
    <source>
        <strain evidence="2 3">MEX-2019</strain>
        <tissue evidence="2">Muscle</tissue>
    </source>
</reference>
<name>A0AAV9S0C9_9TELE</name>
<feature type="region of interest" description="Disordered" evidence="1">
    <location>
        <begin position="35"/>
        <end position="156"/>
    </location>
</feature>
<keyword evidence="3" id="KW-1185">Reference proteome</keyword>
<feature type="compositionally biased region" description="Basic and acidic residues" evidence="1">
    <location>
        <begin position="75"/>
        <end position="86"/>
    </location>
</feature>
<gene>
    <name evidence="2" type="ORF">CRENBAI_020685</name>
</gene>
<dbReference type="AlphaFoldDB" id="A0AAV9S0C9"/>
<feature type="region of interest" description="Disordered" evidence="1">
    <location>
        <begin position="1"/>
        <end position="21"/>
    </location>
</feature>
<evidence type="ECO:0000313" key="3">
    <source>
        <dbReference type="Proteomes" id="UP001311232"/>
    </source>
</evidence>
<dbReference type="EMBL" id="JAHHUM010001159">
    <property type="protein sequence ID" value="KAK5614529.1"/>
    <property type="molecule type" value="Genomic_DNA"/>
</dbReference>
<evidence type="ECO:0000313" key="2">
    <source>
        <dbReference type="EMBL" id="KAK5614529.1"/>
    </source>
</evidence>
<feature type="compositionally biased region" description="Pro residues" evidence="1">
    <location>
        <begin position="118"/>
        <end position="128"/>
    </location>
</feature>
<feature type="compositionally biased region" description="Basic residues" evidence="1">
    <location>
        <begin position="98"/>
        <end position="115"/>
    </location>
</feature>
<proteinExistence type="predicted"/>
<evidence type="ECO:0000256" key="1">
    <source>
        <dbReference type="SAM" id="MobiDB-lite"/>
    </source>
</evidence>